<dbReference type="GO" id="GO:0016791">
    <property type="term" value="F:phosphatase activity"/>
    <property type="evidence" value="ECO:0007669"/>
    <property type="project" value="TreeGrafter"/>
</dbReference>
<dbReference type="InterPro" id="IPR029033">
    <property type="entry name" value="His_PPase_superfam"/>
</dbReference>
<dbReference type="InterPro" id="IPR050275">
    <property type="entry name" value="PGM_Phosphatase"/>
</dbReference>
<comment type="caution">
    <text evidence="2">The sequence shown here is derived from an EMBL/GenBank/DDBJ whole genome shotgun (WGS) entry which is preliminary data.</text>
</comment>
<dbReference type="Proteomes" id="UP000604046">
    <property type="component" value="Unassembled WGS sequence"/>
</dbReference>
<reference evidence="2" key="1">
    <citation type="submission" date="2021-02" db="EMBL/GenBank/DDBJ databases">
        <authorList>
            <person name="Dougan E. K."/>
            <person name="Rhodes N."/>
            <person name="Thang M."/>
            <person name="Chan C."/>
        </authorList>
    </citation>
    <scope>NUCLEOTIDE SEQUENCE</scope>
</reference>
<dbReference type="InterPro" id="IPR013078">
    <property type="entry name" value="His_Pase_superF_clade-1"/>
</dbReference>
<dbReference type="OrthoDB" id="496981at2759"/>
<evidence type="ECO:0000256" key="1">
    <source>
        <dbReference type="SAM" id="MobiDB-lite"/>
    </source>
</evidence>
<sequence length="583" mass="64198">MALSGCNKAWSQTSQFLQEEAKIELTAFFQDPRPEAVRVLVMRHAMGAHNTYAGMGSIVSEDAEINDCGKAQAEAVGDCLREAGVLPAFHMAVVSPFTRTLQTARAVLGPDIGAEEDEAEEERQARAQHYGYSPVSPKSPCRPTGRLPLVVSPLCAEQTFVHSHLGRGNRGTTSAMLLRRREFRIFDFRDVDTYCITRRVGASNTDHDGKWWHHGPHSEETASSFRRRAGRLKKWLGRLQITWGWPLNVLMITHGGIMQTAFNYQPHPPNCAFRVYDVGQDGRAWHVASEEVIESEFPLEPVFEVLSVVRLPTKVSGQTMHKLELSVGSEVFFTELSEIVLRDQLHAKVKDGFSEELYEKFKLSGLFPSWWSWLNRARGDLSIYIQDYLEQLALAMAEPGFPEDIYELVDKRLLEGRLRRLRESNQEPGSEAGCPSFQALAPCEGGRVEGARLGQLRSWSDPVLCEDGSAKAAGSACELPSPSKEGRADSEEAARERPSLLRPRSSSDPGLPQTQEMGAVSPLPRSSRDADAAGPPPVLDSTTEASGEEPPEPPEPPASEGDPGSSQDLPAEDGSPSEHCSLC</sequence>
<dbReference type="SUPFAM" id="SSF53254">
    <property type="entry name" value="Phosphoglycerate mutase-like"/>
    <property type="match status" value="1"/>
</dbReference>
<dbReference type="SMART" id="SM00855">
    <property type="entry name" value="PGAM"/>
    <property type="match status" value="1"/>
</dbReference>
<dbReference type="GO" id="GO:0005737">
    <property type="term" value="C:cytoplasm"/>
    <property type="evidence" value="ECO:0007669"/>
    <property type="project" value="TreeGrafter"/>
</dbReference>
<feature type="region of interest" description="Disordered" evidence="1">
    <location>
        <begin position="472"/>
        <end position="583"/>
    </location>
</feature>
<protein>
    <submittedName>
        <fullName evidence="2">Uncharacterized protein</fullName>
    </submittedName>
</protein>
<evidence type="ECO:0000313" key="2">
    <source>
        <dbReference type="EMBL" id="CAE7581445.1"/>
    </source>
</evidence>
<feature type="compositionally biased region" description="Low complexity" evidence="1">
    <location>
        <begin position="500"/>
        <end position="512"/>
    </location>
</feature>
<dbReference type="PANTHER" id="PTHR48100:SF1">
    <property type="entry name" value="HISTIDINE PHOSPHATASE FAMILY PROTEIN-RELATED"/>
    <property type="match status" value="1"/>
</dbReference>
<organism evidence="2 3">
    <name type="scientific">Symbiodinium natans</name>
    <dbReference type="NCBI Taxonomy" id="878477"/>
    <lineage>
        <taxon>Eukaryota</taxon>
        <taxon>Sar</taxon>
        <taxon>Alveolata</taxon>
        <taxon>Dinophyceae</taxon>
        <taxon>Suessiales</taxon>
        <taxon>Symbiodiniaceae</taxon>
        <taxon>Symbiodinium</taxon>
    </lineage>
</organism>
<keyword evidence="3" id="KW-1185">Reference proteome</keyword>
<proteinExistence type="predicted"/>
<dbReference type="EMBL" id="CAJNDS010002744">
    <property type="protein sequence ID" value="CAE7581445.1"/>
    <property type="molecule type" value="Genomic_DNA"/>
</dbReference>
<name>A0A812USY2_9DINO</name>
<accession>A0A812USY2</accession>
<dbReference type="AlphaFoldDB" id="A0A812USY2"/>
<dbReference type="Gene3D" id="3.40.50.1240">
    <property type="entry name" value="Phosphoglycerate mutase-like"/>
    <property type="match status" value="1"/>
</dbReference>
<dbReference type="CDD" id="cd07067">
    <property type="entry name" value="HP_PGM_like"/>
    <property type="match status" value="1"/>
</dbReference>
<evidence type="ECO:0000313" key="3">
    <source>
        <dbReference type="Proteomes" id="UP000604046"/>
    </source>
</evidence>
<gene>
    <name evidence="2" type="ORF">SNAT2548_LOCUS33172</name>
</gene>
<dbReference type="Pfam" id="PF00300">
    <property type="entry name" value="His_Phos_1"/>
    <property type="match status" value="1"/>
</dbReference>
<dbReference type="PANTHER" id="PTHR48100">
    <property type="entry name" value="BROAD-SPECIFICITY PHOSPHATASE YOR283W-RELATED"/>
    <property type="match status" value="1"/>
</dbReference>
<feature type="compositionally biased region" description="Basic and acidic residues" evidence="1">
    <location>
        <begin position="484"/>
        <end position="499"/>
    </location>
</feature>
<feature type="region of interest" description="Disordered" evidence="1">
    <location>
        <begin position="115"/>
        <end position="139"/>
    </location>
</feature>